<dbReference type="InterPro" id="IPR000408">
    <property type="entry name" value="Reg_chr_condens"/>
</dbReference>
<feature type="signal peptide" evidence="3">
    <location>
        <begin position="1"/>
        <end position="23"/>
    </location>
</feature>
<dbReference type="Gene3D" id="2.60.40.10">
    <property type="entry name" value="Immunoglobulins"/>
    <property type="match status" value="1"/>
</dbReference>
<dbReference type="SUPFAM" id="SSF50985">
    <property type="entry name" value="RCC1/BLIP-II"/>
    <property type="match status" value="2"/>
</dbReference>
<protein>
    <recommendedName>
        <fullName evidence="4">Ig-like domain-containing protein</fullName>
    </recommendedName>
</protein>
<dbReference type="InterPro" id="IPR051553">
    <property type="entry name" value="Ran_GTPase-activating"/>
</dbReference>
<sequence length="494" mass="50336">MQRTAFSLTALVVSLGLTQVALAGAPSITSQPPNLGVQQGRTVTFSVAARSAAPTTPLTYQWRRNGVAIAGATAASYTTPAAALTDDNALYSVVVASAGVSVTSAGGRLTVVPLFKSASTGHSLSTAVGEDGSVWSWGSPVPAQRANATIFGIGDISRVKASSSTPLKSIASALGSLESITALTTSGALLAWGNGRVGDGLDTTRLYPTAVKYSNGSALTGISSFARGHQFSVAVRKSDGSVWAWGNNTLCVLGIDVNLCPGLITQHALFAQPVFESSNLPLTGVTQVAAAGNFHSLALKSDGSVWSWGFEEWGHLGNGTAFGKKSLAKPVLTSTGARLTGVKAVVAGNAHSIAIKSDGTVYAWGYNSRGQLGIGTSGTSAESRTAVQVKASASTFLTGVVAAAAGESHTLFLKSDGSLWGVGANWGRQIGYGSTANQLYPIRVLDASGVAITGVKSLAAYNDHSLIVRSNGRAYAFGSLVPGSVPEPRFVSSP</sequence>
<dbReference type="Gene3D" id="2.130.10.30">
    <property type="entry name" value="Regulator of chromosome condensation 1/beta-lactamase-inhibitor protein II"/>
    <property type="match status" value="2"/>
</dbReference>
<dbReference type="PANTHER" id="PTHR45982">
    <property type="entry name" value="REGULATOR OF CHROMOSOME CONDENSATION"/>
    <property type="match status" value="1"/>
</dbReference>
<keyword evidence="2" id="KW-0677">Repeat</keyword>
<dbReference type="PRINTS" id="PR00633">
    <property type="entry name" value="RCCNDNSATION"/>
</dbReference>
<dbReference type="InterPro" id="IPR013783">
    <property type="entry name" value="Ig-like_fold"/>
</dbReference>
<dbReference type="PROSITE" id="PS00626">
    <property type="entry name" value="RCC1_2"/>
    <property type="match status" value="2"/>
</dbReference>
<evidence type="ECO:0000313" key="6">
    <source>
        <dbReference type="Proteomes" id="UP001057498"/>
    </source>
</evidence>
<dbReference type="InterPro" id="IPR058923">
    <property type="entry name" value="RCC1-like_dom"/>
</dbReference>
<dbReference type="InterPro" id="IPR009091">
    <property type="entry name" value="RCC1/BLIP-II"/>
</dbReference>
<name>A0ABN6PPQ5_9BURK</name>
<dbReference type="InterPro" id="IPR007110">
    <property type="entry name" value="Ig-like_dom"/>
</dbReference>
<dbReference type="SUPFAM" id="SSF48726">
    <property type="entry name" value="Immunoglobulin"/>
    <property type="match status" value="1"/>
</dbReference>
<dbReference type="RefSeq" id="WP_251969853.1">
    <property type="nucleotide sequence ID" value="NZ_AP025730.1"/>
</dbReference>
<evidence type="ECO:0000259" key="4">
    <source>
        <dbReference type="PROSITE" id="PS50835"/>
    </source>
</evidence>
<reference evidence="5" key="1">
    <citation type="submission" date="2022-04" db="EMBL/GenBank/DDBJ databases">
        <title>Whole genome sequence of Sphaerotilus sp. FB-5.</title>
        <authorList>
            <person name="Takeda M."/>
            <person name="Narihara S."/>
            <person name="Akimoto M."/>
            <person name="Akimoto R."/>
            <person name="Nishiyashiki S."/>
            <person name="Murakami T."/>
        </authorList>
    </citation>
    <scope>NUCLEOTIDE SEQUENCE</scope>
    <source>
        <strain evidence="5">FB-5</strain>
    </source>
</reference>
<dbReference type="PROSITE" id="PS50835">
    <property type="entry name" value="IG_LIKE"/>
    <property type="match status" value="1"/>
</dbReference>
<dbReference type="Pfam" id="PF25390">
    <property type="entry name" value="WD40_RLD"/>
    <property type="match status" value="1"/>
</dbReference>
<dbReference type="InterPro" id="IPR036179">
    <property type="entry name" value="Ig-like_dom_sf"/>
</dbReference>
<evidence type="ECO:0000256" key="3">
    <source>
        <dbReference type="SAM" id="SignalP"/>
    </source>
</evidence>
<gene>
    <name evidence="5" type="ORF">CATMQ487_35630</name>
</gene>
<organism evidence="5 6">
    <name type="scientific">Sphaerotilus microaerophilus</name>
    <dbReference type="NCBI Taxonomy" id="2914710"/>
    <lineage>
        <taxon>Bacteria</taxon>
        <taxon>Pseudomonadati</taxon>
        <taxon>Pseudomonadota</taxon>
        <taxon>Betaproteobacteria</taxon>
        <taxon>Burkholderiales</taxon>
        <taxon>Sphaerotilaceae</taxon>
        <taxon>Sphaerotilus</taxon>
    </lineage>
</organism>
<proteinExistence type="predicted"/>
<dbReference type="EMBL" id="AP025730">
    <property type="protein sequence ID" value="BDI06593.1"/>
    <property type="molecule type" value="Genomic_DNA"/>
</dbReference>
<evidence type="ECO:0000256" key="1">
    <source>
        <dbReference type="ARBA" id="ARBA00022658"/>
    </source>
</evidence>
<keyword evidence="3" id="KW-0732">Signal</keyword>
<keyword evidence="1" id="KW-0344">Guanine-nucleotide releasing factor</keyword>
<feature type="chain" id="PRO_5045351111" description="Ig-like domain-containing protein" evidence="3">
    <location>
        <begin position="24"/>
        <end position="494"/>
    </location>
</feature>
<keyword evidence="6" id="KW-1185">Reference proteome</keyword>
<dbReference type="Proteomes" id="UP001057498">
    <property type="component" value="Chromosome"/>
</dbReference>
<feature type="domain" description="Ig-like" evidence="4">
    <location>
        <begin position="26"/>
        <end position="103"/>
    </location>
</feature>
<dbReference type="PROSITE" id="PS50012">
    <property type="entry name" value="RCC1_3"/>
    <property type="match status" value="4"/>
</dbReference>
<accession>A0ABN6PPQ5</accession>
<dbReference type="PANTHER" id="PTHR45982:SF1">
    <property type="entry name" value="REGULATOR OF CHROMOSOME CONDENSATION"/>
    <property type="match status" value="1"/>
</dbReference>
<evidence type="ECO:0000313" key="5">
    <source>
        <dbReference type="EMBL" id="BDI06593.1"/>
    </source>
</evidence>
<evidence type="ECO:0000256" key="2">
    <source>
        <dbReference type="ARBA" id="ARBA00022737"/>
    </source>
</evidence>